<evidence type="ECO:0000313" key="2">
    <source>
        <dbReference type="Proteomes" id="UP000826661"/>
    </source>
</evidence>
<evidence type="ECO:0000313" key="1">
    <source>
        <dbReference type="EMBL" id="QYS97528.1"/>
    </source>
</evidence>
<reference evidence="1 2" key="1">
    <citation type="journal article" date="2021" name="BMC Genomics">
        <title>Telomere-to-telomere genome assembly of asparaginase-producing Trichoderma simmonsii.</title>
        <authorList>
            <person name="Chung D."/>
            <person name="Kwon Y.M."/>
            <person name="Yang Y."/>
        </authorList>
    </citation>
    <scope>NUCLEOTIDE SEQUENCE [LARGE SCALE GENOMIC DNA]</scope>
    <source>
        <strain evidence="1 2">GH-Sj1</strain>
    </source>
</reference>
<dbReference type="EMBL" id="CP075865">
    <property type="protein sequence ID" value="QYS97528.1"/>
    <property type="molecule type" value="Genomic_DNA"/>
</dbReference>
<accession>A0A8G0LA89</accession>
<protein>
    <submittedName>
        <fullName evidence="1">MYND-type zinc finger protein samB</fullName>
    </submittedName>
</protein>
<proteinExistence type="predicted"/>
<name>A0A8G0LA89_9HYPO</name>
<dbReference type="Proteomes" id="UP000826661">
    <property type="component" value="Chromosome II"/>
</dbReference>
<gene>
    <name evidence="1" type="ORF">H0G86_004756</name>
</gene>
<dbReference type="AlphaFoldDB" id="A0A8G0LA89"/>
<sequence length="428" mass="49164">MDVTINTERIAFLARNVIVSLCALDATQSVQGHDQAYMSGTIDTIIHVWYSAFLTRDIVQYLEERIQPLLEQVRHHLDGKTPDTVLEHTWKFSGGRGSYLRLSLPVVRWNYVINSLKTPTALSYQVAKAQMQHVTLDPRRRDAREYHYSKMTDSPHLRMVYQRFLEDGMLLPFGHSRLDFVYPNGALFPEDIKYGYAESGSPLAAWGVLDVNKTPWAAENDLYGKLYFFLRGVIGNILHWLGPNEIGLCFHNVPIRTLPSRLASGKYDRIEVSNVCGREELSIRDTFQLFSGHLKDPADNPHATLMTWFVNAAKEPKDARGNAQSLPITFRLQLLYNNFDSKAPASHQVFTLVHVPGFIDRYFTEYMNTREFEQIAGESGMEMKSENTVVDKWAVRPKDDDTMTDHYLYLSSPHPLIERCVEWRKRGS</sequence>
<organism evidence="1 2">
    <name type="scientific">Trichoderma simmonsii</name>
    <dbReference type="NCBI Taxonomy" id="1491479"/>
    <lineage>
        <taxon>Eukaryota</taxon>
        <taxon>Fungi</taxon>
        <taxon>Dikarya</taxon>
        <taxon>Ascomycota</taxon>
        <taxon>Pezizomycotina</taxon>
        <taxon>Sordariomycetes</taxon>
        <taxon>Hypocreomycetidae</taxon>
        <taxon>Hypocreales</taxon>
        <taxon>Hypocreaceae</taxon>
        <taxon>Trichoderma</taxon>
    </lineage>
</organism>
<keyword evidence="2" id="KW-1185">Reference proteome</keyword>